<protein>
    <submittedName>
        <fullName evidence="11">ASC1-like protein 1</fullName>
    </submittedName>
</protein>
<feature type="transmembrane region" description="Helical" evidence="6">
    <location>
        <begin position="123"/>
        <end position="141"/>
    </location>
</feature>
<evidence type="ECO:0000313" key="9">
    <source>
        <dbReference type="Proteomes" id="UP000197138"/>
    </source>
</evidence>
<dbReference type="GO" id="GO:0046513">
    <property type="term" value="P:ceramide biosynthetic process"/>
    <property type="evidence" value="ECO:0007669"/>
    <property type="project" value="InterPro"/>
</dbReference>
<dbReference type="EMBL" id="MTKT01000548">
    <property type="protein sequence ID" value="OWM90338.1"/>
    <property type="molecule type" value="Genomic_DNA"/>
</dbReference>
<evidence type="ECO:0000256" key="1">
    <source>
        <dbReference type="ARBA" id="ARBA00004477"/>
    </source>
</evidence>
<gene>
    <name evidence="11" type="primary">LOC116216042</name>
    <name evidence="8" type="ORF">CDL15_Pgr014640</name>
</gene>
<evidence type="ECO:0000256" key="6">
    <source>
        <dbReference type="SAM" id="Phobius"/>
    </source>
</evidence>
<organism evidence="8 9">
    <name type="scientific">Punica granatum</name>
    <name type="common">Pomegranate</name>
    <dbReference type="NCBI Taxonomy" id="22663"/>
    <lineage>
        <taxon>Eukaryota</taxon>
        <taxon>Viridiplantae</taxon>
        <taxon>Streptophyta</taxon>
        <taxon>Embryophyta</taxon>
        <taxon>Tracheophyta</taxon>
        <taxon>Spermatophyta</taxon>
        <taxon>Magnoliopsida</taxon>
        <taxon>eudicotyledons</taxon>
        <taxon>Gunneridae</taxon>
        <taxon>Pentapetalae</taxon>
        <taxon>rosids</taxon>
        <taxon>malvids</taxon>
        <taxon>Myrtales</taxon>
        <taxon>Lythraceae</taxon>
        <taxon>Punica</taxon>
    </lineage>
</organism>
<dbReference type="GO" id="GO:0050291">
    <property type="term" value="F:sphingosine N-acyltransferase activity"/>
    <property type="evidence" value="ECO:0007669"/>
    <property type="project" value="InterPro"/>
</dbReference>
<evidence type="ECO:0000259" key="7">
    <source>
        <dbReference type="PROSITE" id="PS50922"/>
    </source>
</evidence>
<reference evidence="11" key="4">
    <citation type="submission" date="2025-04" db="UniProtKB">
        <authorList>
            <consortium name="RefSeq"/>
        </authorList>
    </citation>
    <scope>IDENTIFICATION</scope>
    <source>
        <tissue evidence="11">Leaf</tissue>
    </source>
</reference>
<dbReference type="PIRSF" id="PIRSF005225">
    <property type="entry name" value="LAG1_LAC1"/>
    <property type="match status" value="1"/>
</dbReference>
<keyword evidence="2 5" id="KW-0812">Transmembrane</keyword>
<dbReference type="SMART" id="SM00724">
    <property type="entry name" value="TLC"/>
    <property type="match status" value="1"/>
</dbReference>
<dbReference type="GO" id="GO:0005789">
    <property type="term" value="C:endoplasmic reticulum membrane"/>
    <property type="evidence" value="ECO:0007669"/>
    <property type="project" value="UniProtKB-SubCell"/>
</dbReference>
<dbReference type="GeneID" id="116216042"/>
<evidence type="ECO:0000256" key="2">
    <source>
        <dbReference type="ARBA" id="ARBA00022692"/>
    </source>
</evidence>
<dbReference type="Proteomes" id="UP000515151">
    <property type="component" value="Chromosome 8"/>
</dbReference>
<feature type="transmembrane region" description="Helical" evidence="6">
    <location>
        <begin position="249"/>
        <end position="270"/>
    </location>
</feature>
<evidence type="ECO:0000256" key="5">
    <source>
        <dbReference type="PROSITE-ProRule" id="PRU00205"/>
    </source>
</evidence>
<keyword evidence="4 5" id="KW-0472">Membrane</keyword>
<evidence type="ECO:0000313" key="10">
    <source>
        <dbReference type="Proteomes" id="UP000515151"/>
    </source>
</evidence>
<evidence type="ECO:0000256" key="4">
    <source>
        <dbReference type="ARBA" id="ARBA00023136"/>
    </source>
</evidence>
<evidence type="ECO:0000256" key="3">
    <source>
        <dbReference type="ARBA" id="ARBA00022989"/>
    </source>
</evidence>
<dbReference type="InterPro" id="IPR016439">
    <property type="entry name" value="Lag1/Lac1-like"/>
</dbReference>
<dbReference type="PANTHER" id="PTHR12560">
    <property type="entry name" value="LONGEVITY ASSURANCE FACTOR 1 LAG1"/>
    <property type="match status" value="1"/>
</dbReference>
<reference evidence="8" key="2">
    <citation type="submission" date="2017-06" db="EMBL/GenBank/DDBJ databases">
        <title>The pomegranate genome and the genomics of punicalagin biosynthesis.</title>
        <authorList>
            <person name="Xu C."/>
        </authorList>
    </citation>
    <scope>NUCLEOTIDE SEQUENCE [LARGE SCALE GENOMIC DNA]</scope>
    <source>
        <tissue evidence="8">Fresh leaf</tissue>
    </source>
</reference>
<name>A0A218XZV0_PUNGR</name>
<evidence type="ECO:0000313" key="8">
    <source>
        <dbReference type="EMBL" id="OWM90338.1"/>
    </source>
</evidence>
<dbReference type="PANTHER" id="PTHR12560:SF57">
    <property type="entry name" value="LAG1 LONGEVITY ASSURANCE HOMOLOG 3-LIKE"/>
    <property type="match status" value="1"/>
</dbReference>
<feature type="domain" description="TLC" evidence="7">
    <location>
        <begin position="67"/>
        <end position="281"/>
    </location>
</feature>
<comment type="subcellular location">
    <subcellularLocation>
        <location evidence="1">Endoplasmic reticulum membrane</location>
        <topology evidence="1">Multi-pass membrane protein</topology>
    </subcellularLocation>
</comment>
<dbReference type="Pfam" id="PF03798">
    <property type="entry name" value="TRAM_LAG1_CLN8"/>
    <property type="match status" value="1"/>
</dbReference>
<dbReference type="RefSeq" id="XP_031407819.1">
    <property type="nucleotide sequence ID" value="XM_031551959.1"/>
</dbReference>
<feature type="transmembrane region" description="Helical" evidence="6">
    <location>
        <begin position="161"/>
        <end position="181"/>
    </location>
</feature>
<feature type="transmembrane region" description="Helical" evidence="6">
    <location>
        <begin position="202"/>
        <end position="225"/>
    </location>
</feature>
<dbReference type="OrthoDB" id="537032at2759"/>
<dbReference type="AlphaFoldDB" id="A0A218XZV0"/>
<sequence>MMTVDWDSESYPAVSDFTALPLFALYFPVLRLLLDKFVFEGLARRLIFGKNHAKLDLEAVHRRKKIIKFRESAWKCLYFFSAEILNVYLCYSEPWFTNTKYFWVGPEDQIWPDQKMKLKLKGLYMYAAGFYTYSIFALIFWETRRSDMLVTMAHHVSTVLLLVLSYMFRFARVGAVVLALHDVTDVFMEVAKMSKYSGYQRVADTFFILFGVCWTLFRTFCYPIWVLRSTSYEVLLTLDMEKHKVDGTIYYYIFNTLLFFLLIIDMYWWVLLCRMVVKLIQTGHVNDDVRSDSESDEDHED</sequence>
<accession>A0A218XZV0</accession>
<dbReference type="PROSITE" id="PS50922">
    <property type="entry name" value="TLC"/>
    <property type="match status" value="1"/>
</dbReference>
<evidence type="ECO:0000313" key="11">
    <source>
        <dbReference type="RefSeq" id="XP_031407819.1"/>
    </source>
</evidence>
<dbReference type="Proteomes" id="UP000197138">
    <property type="component" value="Unassembled WGS sequence"/>
</dbReference>
<reference evidence="9" key="1">
    <citation type="journal article" date="2017" name="Plant J.">
        <title>The pomegranate (Punica granatum L.) genome and the genomics of punicalagin biosynthesis.</title>
        <authorList>
            <person name="Qin G."/>
            <person name="Xu C."/>
            <person name="Ming R."/>
            <person name="Tang H."/>
            <person name="Guyot R."/>
            <person name="Kramer E.M."/>
            <person name="Hu Y."/>
            <person name="Yi X."/>
            <person name="Qi Y."/>
            <person name="Xu X."/>
            <person name="Gao Z."/>
            <person name="Pan H."/>
            <person name="Jian J."/>
            <person name="Tian Y."/>
            <person name="Yue Z."/>
            <person name="Xu Y."/>
        </authorList>
    </citation>
    <scope>NUCLEOTIDE SEQUENCE [LARGE SCALE GENOMIC DNA]</scope>
    <source>
        <strain evidence="9">cv. Dabenzi</strain>
    </source>
</reference>
<feature type="transmembrane region" description="Helical" evidence="6">
    <location>
        <begin position="12"/>
        <end position="34"/>
    </location>
</feature>
<reference evidence="10" key="3">
    <citation type="journal article" date="2020" name="Plant Biotechnol. J.">
        <title>The pomegranate (Punica granatum L.) draft genome dissects genetic divergence between soft- and hard-seeded cultivars.</title>
        <authorList>
            <person name="Luo X."/>
            <person name="Li H."/>
            <person name="Wu Z."/>
            <person name="Yao W."/>
            <person name="Zhao P."/>
            <person name="Cao D."/>
            <person name="Yu H."/>
            <person name="Li K."/>
            <person name="Poudel K."/>
            <person name="Zhao D."/>
            <person name="Zhang F."/>
            <person name="Xia X."/>
            <person name="Chen L."/>
            <person name="Wang Q."/>
            <person name="Jing D."/>
            <person name="Cao S."/>
        </authorList>
    </citation>
    <scope>NUCLEOTIDE SEQUENCE [LARGE SCALE GENOMIC DNA]</scope>
</reference>
<proteinExistence type="predicted"/>
<keyword evidence="3 6" id="KW-1133">Transmembrane helix</keyword>
<dbReference type="InterPro" id="IPR006634">
    <property type="entry name" value="TLC-dom"/>
</dbReference>
<keyword evidence="10" id="KW-1185">Reference proteome</keyword>